<evidence type="ECO:0000313" key="2">
    <source>
        <dbReference type="EMBL" id="SMD27448.1"/>
    </source>
</evidence>
<protein>
    <recommendedName>
        <fullName evidence="4">TrbC/VIRB2 family protein</fullName>
    </recommendedName>
</protein>
<evidence type="ECO:0008006" key="4">
    <source>
        <dbReference type="Google" id="ProtNLM"/>
    </source>
</evidence>
<proteinExistence type="predicted"/>
<keyword evidence="1" id="KW-1133">Transmembrane helix</keyword>
<organism evidence="2 3">
    <name type="scientific">Kibdelosporangium aridum</name>
    <dbReference type="NCBI Taxonomy" id="2030"/>
    <lineage>
        <taxon>Bacteria</taxon>
        <taxon>Bacillati</taxon>
        <taxon>Actinomycetota</taxon>
        <taxon>Actinomycetes</taxon>
        <taxon>Pseudonocardiales</taxon>
        <taxon>Pseudonocardiaceae</taxon>
        <taxon>Kibdelosporangium</taxon>
    </lineage>
</organism>
<dbReference type="Proteomes" id="UP000192674">
    <property type="component" value="Unassembled WGS sequence"/>
</dbReference>
<reference evidence="2 3" key="1">
    <citation type="submission" date="2017-04" db="EMBL/GenBank/DDBJ databases">
        <authorList>
            <person name="Afonso C.L."/>
            <person name="Miller P.J."/>
            <person name="Scott M.A."/>
            <person name="Spackman E."/>
            <person name="Goraichik I."/>
            <person name="Dimitrov K.M."/>
            <person name="Suarez D.L."/>
            <person name="Swayne D.E."/>
        </authorList>
    </citation>
    <scope>NUCLEOTIDE SEQUENCE [LARGE SCALE GENOMIC DNA]</scope>
    <source>
        <strain evidence="2 3">DSM 43828</strain>
    </source>
</reference>
<keyword evidence="3" id="KW-1185">Reference proteome</keyword>
<keyword evidence="1" id="KW-0812">Transmembrane</keyword>
<keyword evidence="1" id="KW-0472">Membrane</keyword>
<feature type="transmembrane region" description="Helical" evidence="1">
    <location>
        <begin position="59"/>
        <end position="76"/>
    </location>
</feature>
<name>A0A1Y5Y976_KIBAR</name>
<gene>
    <name evidence="2" type="ORF">SAMN05661093_11055</name>
</gene>
<accession>A0A1Y5Y976</accession>
<dbReference type="AlphaFoldDB" id="A0A1Y5Y976"/>
<sequence>MRIIQDSLSRTCRIMASRPVRLMVSLLAVLAAYVSATARVAMAQGLGTGSFRNWLLDNLVPAALLIVALLLIWLGGGRGENSQVMRRVLGVLVALAVLGLAVTGAGKDVGTWLANLFRA</sequence>
<feature type="transmembrane region" description="Helical" evidence="1">
    <location>
        <begin position="88"/>
        <end position="106"/>
    </location>
</feature>
<dbReference type="EMBL" id="FWXV01000024">
    <property type="protein sequence ID" value="SMD27448.1"/>
    <property type="molecule type" value="Genomic_DNA"/>
</dbReference>
<evidence type="ECO:0000256" key="1">
    <source>
        <dbReference type="SAM" id="Phobius"/>
    </source>
</evidence>
<evidence type="ECO:0000313" key="3">
    <source>
        <dbReference type="Proteomes" id="UP000192674"/>
    </source>
</evidence>